<feature type="non-terminal residue" evidence="1">
    <location>
        <position position="69"/>
    </location>
</feature>
<comment type="caution">
    <text evidence="1">The sequence shown here is derived from an EMBL/GenBank/DDBJ whole genome shotgun (WGS) entry which is preliminary data.</text>
</comment>
<protein>
    <submittedName>
        <fullName evidence="1">4256_t:CDS:1</fullName>
    </submittedName>
</protein>
<evidence type="ECO:0000313" key="2">
    <source>
        <dbReference type="Proteomes" id="UP000789920"/>
    </source>
</evidence>
<proteinExistence type="predicted"/>
<accession>A0ACA9RSY6</accession>
<evidence type="ECO:0000313" key="1">
    <source>
        <dbReference type="EMBL" id="CAG8808154.1"/>
    </source>
</evidence>
<gene>
    <name evidence="1" type="ORF">RPERSI_LOCUS22553</name>
</gene>
<feature type="non-terminal residue" evidence="1">
    <location>
        <position position="1"/>
    </location>
</feature>
<name>A0ACA9RSY6_9GLOM</name>
<reference evidence="1" key="1">
    <citation type="submission" date="2021-06" db="EMBL/GenBank/DDBJ databases">
        <authorList>
            <person name="Kallberg Y."/>
            <person name="Tangrot J."/>
            <person name="Rosling A."/>
        </authorList>
    </citation>
    <scope>NUCLEOTIDE SEQUENCE</scope>
    <source>
        <strain evidence="1">MA461A</strain>
    </source>
</reference>
<organism evidence="1 2">
    <name type="scientific">Racocetra persica</name>
    <dbReference type="NCBI Taxonomy" id="160502"/>
    <lineage>
        <taxon>Eukaryota</taxon>
        <taxon>Fungi</taxon>
        <taxon>Fungi incertae sedis</taxon>
        <taxon>Mucoromycota</taxon>
        <taxon>Glomeromycotina</taxon>
        <taxon>Glomeromycetes</taxon>
        <taxon>Diversisporales</taxon>
        <taxon>Gigasporaceae</taxon>
        <taxon>Racocetra</taxon>
    </lineage>
</organism>
<keyword evidence="2" id="KW-1185">Reference proteome</keyword>
<dbReference type="Proteomes" id="UP000789920">
    <property type="component" value="Unassembled WGS sequence"/>
</dbReference>
<dbReference type="EMBL" id="CAJVQC010068509">
    <property type="protein sequence ID" value="CAG8808154.1"/>
    <property type="molecule type" value="Genomic_DNA"/>
</dbReference>
<sequence>PDATLKRISVSFSHIVTQKIVVWNFEKEQSSLTDQIQAQYDIVSLPLFDLDTYGKERALCSYRKPFIQI</sequence>